<feature type="domain" description="RNase H type-1" evidence="2">
    <location>
        <begin position="79"/>
        <end position="213"/>
    </location>
</feature>
<dbReference type="InterPro" id="IPR036397">
    <property type="entry name" value="RNaseH_sf"/>
</dbReference>
<dbReference type="PIRSF" id="PIRSF037839">
    <property type="entry name" value="Ribonuclease_H"/>
    <property type="match status" value="1"/>
</dbReference>
<gene>
    <name evidence="3" type="ORF">LBU54_01220</name>
</gene>
<dbReference type="InterPro" id="IPR017290">
    <property type="entry name" value="RNase_H_bac"/>
</dbReference>
<dbReference type="Proteomes" id="UP001198901">
    <property type="component" value="Unassembled WGS sequence"/>
</dbReference>
<dbReference type="InterPro" id="IPR037056">
    <property type="entry name" value="RNase_H1_N_sf"/>
</dbReference>
<comment type="subcellular location">
    <subcellularLocation>
        <location evidence="1">Cytoplasm</location>
    </subcellularLocation>
</comment>
<reference evidence="4" key="1">
    <citation type="submission" date="2023-07" db="EMBL/GenBank/DDBJ databases">
        <authorList>
            <person name="Yue Y."/>
        </authorList>
    </citation>
    <scope>NUCLEOTIDE SEQUENCE [LARGE SCALE GENOMIC DNA]</scope>
    <source>
        <strain evidence="4">D23</strain>
    </source>
</reference>
<dbReference type="EC" id="3.1.26.4" evidence="1"/>
<comment type="caution">
    <text evidence="3">The sequence shown here is derived from an EMBL/GenBank/DDBJ whole genome shotgun (WGS) entry which is preliminary data.</text>
</comment>
<dbReference type="InterPro" id="IPR012337">
    <property type="entry name" value="RNaseH-like_sf"/>
</dbReference>
<comment type="function">
    <text evidence="1">Endonuclease that specifically degrades the RNA of RNA-DNA hybrids.</text>
</comment>
<comment type="similarity">
    <text evidence="1">Belongs to the RNase H family.</text>
</comment>
<keyword evidence="1" id="KW-0255">Endonuclease</keyword>
<dbReference type="RefSeq" id="WP_224524358.1">
    <property type="nucleotide sequence ID" value="NZ_JAIUJR010000001.1"/>
</dbReference>
<dbReference type="PROSITE" id="PS50879">
    <property type="entry name" value="RNASE_H_1"/>
    <property type="match status" value="1"/>
</dbReference>
<protein>
    <recommendedName>
        <fullName evidence="1">Ribonuclease H</fullName>
        <ecNumber evidence="1">3.1.26.4</ecNumber>
    </recommendedName>
</protein>
<evidence type="ECO:0000313" key="3">
    <source>
        <dbReference type="EMBL" id="MCA0131187.1"/>
    </source>
</evidence>
<keyword evidence="4" id="KW-1185">Reference proteome</keyword>
<dbReference type="Pfam" id="PF01693">
    <property type="entry name" value="Cauli_VI"/>
    <property type="match status" value="1"/>
</dbReference>
<dbReference type="SUPFAM" id="SSF55658">
    <property type="entry name" value="L9 N-domain-like"/>
    <property type="match status" value="1"/>
</dbReference>
<accession>A0ABS7XMG0</accession>
<organism evidence="3 4">
    <name type="scientific">Winogradskyella alexanderae</name>
    <dbReference type="NCBI Taxonomy" id="2877123"/>
    <lineage>
        <taxon>Bacteria</taxon>
        <taxon>Pseudomonadati</taxon>
        <taxon>Bacteroidota</taxon>
        <taxon>Flavobacteriia</taxon>
        <taxon>Flavobacteriales</taxon>
        <taxon>Flavobacteriaceae</taxon>
        <taxon>Winogradskyella</taxon>
    </lineage>
</organism>
<dbReference type="EMBL" id="JAIUJR010000001">
    <property type="protein sequence ID" value="MCA0131187.1"/>
    <property type="molecule type" value="Genomic_DNA"/>
</dbReference>
<keyword evidence="1" id="KW-0378">Hydrolase</keyword>
<dbReference type="SUPFAM" id="SSF53098">
    <property type="entry name" value="Ribonuclease H-like"/>
    <property type="match status" value="1"/>
</dbReference>
<evidence type="ECO:0000256" key="1">
    <source>
        <dbReference type="PIRNR" id="PIRNR037839"/>
    </source>
</evidence>
<evidence type="ECO:0000313" key="4">
    <source>
        <dbReference type="Proteomes" id="UP001198901"/>
    </source>
</evidence>
<keyword evidence="1" id="KW-0479">Metal-binding</keyword>
<dbReference type="Gene3D" id="3.40.970.10">
    <property type="entry name" value="Ribonuclease H1, N-terminal domain"/>
    <property type="match status" value="1"/>
</dbReference>
<name>A0ABS7XMG0_9FLAO</name>
<keyword evidence="1" id="KW-0963">Cytoplasm</keyword>
<dbReference type="InterPro" id="IPR009027">
    <property type="entry name" value="Ribosomal_bL9/RNase_H1_N"/>
</dbReference>
<comment type="catalytic activity">
    <reaction evidence="1">
        <text>Endonucleolytic cleavage to 5'-phosphomonoester.</text>
        <dbReference type="EC" id="3.1.26.4"/>
    </reaction>
</comment>
<dbReference type="InterPro" id="IPR002156">
    <property type="entry name" value="RNaseH_domain"/>
</dbReference>
<sequence length="213" mass="24218">MTKTKKKYYTVWKGHNTGVFESWDDCKAQIKDFKGSQYKSFASFEAAKTAYKAGPKDFIGKSKKFKSELTKEQLKKIGQPNLNSICVDAAVSGNPGKLEYRGVDTRTKKQIFIQGPFEEGTNNIGEFLAIVHGLALLKQKASNKIIYTDSITAISWVKKKNCNTKLKRTEKNKPLFDLVNRALKWLMENNYSTTIVKWETKAWGEIPADFGRK</sequence>
<dbReference type="Pfam" id="PF00075">
    <property type="entry name" value="RNase_H"/>
    <property type="match status" value="1"/>
</dbReference>
<keyword evidence="1" id="KW-0460">Magnesium</keyword>
<evidence type="ECO:0000259" key="2">
    <source>
        <dbReference type="PROSITE" id="PS50879"/>
    </source>
</evidence>
<proteinExistence type="inferred from homology"/>
<dbReference type="InterPro" id="IPR011320">
    <property type="entry name" value="RNase_H1_N"/>
</dbReference>
<keyword evidence="1" id="KW-0540">Nuclease</keyword>
<dbReference type="Gene3D" id="3.30.420.10">
    <property type="entry name" value="Ribonuclease H-like superfamily/Ribonuclease H"/>
    <property type="match status" value="1"/>
</dbReference>